<proteinExistence type="predicted"/>
<organism evidence="2 3">
    <name type="scientific">Aliiruegeria lutimaris</name>
    <dbReference type="NCBI Taxonomy" id="571298"/>
    <lineage>
        <taxon>Bacteria</taxon>
        <taxon>Pseudomonadati</taxon>
        <taxon>Pseudomonadota</taxon>
        <taxon>Alphaproteobacteria</taxon>
        <taxon>Rhodobacterales</taxon>
        <taxon>Roseobacteraceae</taxon>
        <taxon>Aliiruegeria</taxon>
    </lineage>
</organism>
<evidence type="ECO:0000313" key="3">
    <source>
        <dbReference type="Proteomes" id="UP000199382"/>
    </source>
</evidence>
<name>A0A1G9Q3T5_9RHOB</name>
<feature type="domain" description="Peptidase M24" evidence="1">
    <location>
        <begin position="25"/>
        <end position="168"/>
    </location>
</feature>
<dbReference type="SUPFAM" id="SSF55920">
    <property type="entry name" value="Creatinase/aminopeptidase"/>
    <property type="match status" value="1"/>
</dbReference>
<dbReference type="RefSeq" id="WP_093165121.1">
    <property type="nucleotide sequence ID" value="NZ_FNEK01000158.1"/>
</dbReference>
<dbReference type="Proteomes" id="UP000199382">
    <property type="component" value="Unassembled WGS sequence"/>
</dbReference>
<dbReference type="Pfam" id="PF00557">
    <property type="entry name" value="Peptidase_M24"/>
    <property type="match status" value="1"/>
</dbReference>
<evidence type="ECO:0000259" key="1">
    <source>
        <dbReference type="Pfam" id="PF00557"/>
    </source>
</evidence>
<keyword evidence="3" id="KW-1185">Reference proteome</keyword>
<dbReference type="EMBL" id="FNEK01000158">
    <property type="protein sequence ID" value="SDM05694.1"/>
    <property type="molecule type" value="Genomic_DNA"/>
</dbReference>
<accession>A0A1G9Q3T5</accession>
<sequence>MQLLIEAGLAPGEPTGIVGWKYFTEAVKRVLAALRPGVTERELADELRLGRLSLSCHPMISSGERTRLGLASPSDKPIERGEPFQIAIGAWGGLTCRAWWIATGPEDLPAGVQDYVERLAGPYFACAAEWYQTVGIGVSGDSLDSLVRGRLGDPFFGVTLNPGHLIHLDEWMNTPIYPGSTERLRSGQ</sequence>
<gene>
    <name evidence="2" type="ORF">SAMN04488026_11581</name>
</gene>
<dbReference type="STRING" id="571298.SAMN04488026_11581"/>
<dbReference type="InterPro" id="IPR000994">
    <property type="entry name" value="Pept_M24"/>
</dbReference>
<dbReference type="InterPro" id="IPR036005">
    <property type="entry name" value="Creatinase/aminopeptidase-like"/>
</dbReference>
<reference evidence="2 3" key="1">
    <citation type="submission" date="2016-10" db="EMBL/GenBank/DDBJ databases">
        <authorList>
            <person name="de Groot N.N."/>
        </authorList>
    </citation>
    <scope>NUCLEOTIDE SEQUENCE [LARGE SCALE GENOMIC DNA]</scope>
    <source>
        <strain evidence="2 3">DSM 25294</strain>
    </source>
</reference>
<protein>
    <submittedName>
        <fullName evidence="2">Metallopeptidase family M24</fullName>
    </submittedName>
</protein>
<evidence type="ECO:0000313" key="2">
    <source>
        <dbReference type="EMBL" id="SDM05694.1"/>
    </source>
</evidence>
<dbReference type="Gene3D" id="3.90.230.10">
    <property type="entry name" value="Creatinase/methionine aminopeptidase superfamily"/>
    <property type="match status" value="1"/>
</dbReference>
<dbReference type="AlphaFoldDB" id="A0A1G9Q3T5"/>